<dbReference type="SUPFAM" id="SSF160631">
    <property type="entry name" value="SMI1/KNR4-like"/>
    <property type="match status" value="1"/>
</dbReference>
<name>A0A9P5AJX8_9HYPO</name>
<evidence type="ECO:0000313" key="2">
    <source>
        <dbReference type="EMBL" id="KAF4340097.1"/>
    </source>
</evidence>
<accession>A0A9P5AJX8</accession>
<dbReference type="InterPro" id="IPR037883">
    <property type="entry name" value="Knr4/Smi1-like_sf"/>
</dbReference>
<dbReference type="Pfam" id="PF09346">
    <property type="entry name" value="SMI1_KNR4"/>
    <property type="match status" value="1"/>
</dbReference>
<dbReference type="EMBL" id="PVQB02000248">
    <property type="protein sequence ID" value="KAF4340097.1"/>
    <property type="molecule type" value="Genomic_DNA"/>
</dbReference>
<proteinExistence type="predicted"/>
<sequence length="611" mass="71013">MATSNPKNFDNKNLKFEFLLQHVDDEPSIADCRYLTEAIRKIIKTAVNFAALGEVDGATKLLETLRGKGIDPFQYSDSDYPFLKPCMFFVWDATSSWPSWIPAEERTEEKLQQLEVQGRSVWLERFSEEWDVTEDTAQKAFDMAYDGILIILPDHDGTAGGQVLLAETMTANGDFQFSANPNGPMSTRYTKMAMWWRQAIFPYPFVQVYRSAGLMITLDICLRLGKEEEVQTLLKKICGRFHTEEQIEQLVCSRAAWNQILAVPDRPILDFLNIHPAKPRPTVSRALRMAENRLQAGPRRRYDNQSIEKLVHIISENTYKNCPYDMLNACRPRDNLRVPPKDADGLLRRGCRVSGIRALEKRLGVTLPDDYKEFLRITNGLDPMWDGQTLVDYLASAREVNWQEIDFLDGDELPLLHEDEPLPWKRNDLYWPTVTKPRCICLSNPQNKAGHLFLVHKDLLQPAKDYFFQTYEERDESQCRELDRLVQEIYGSMENFRNLEWGLLSWNEWNFTFYPYNGFRDFLEQMAEASLKKPRPWLTKTNMCTKIQRKYSCRKCCILLKDEWEDVPCAKAREKGGAMGTCNTATLISRREIESISDECMKKKKKKKRGY</sequence>
<reference evidence="2" key="2">
    <citation type="submission" date="2020-02" db="EMBL/GenBank/DDBJ databases">
        <title>Identification and distribution of gene clusters putatively required for synthesis of sphingolipid metabolism inhibitors in phylogenetically diverse species of the filamentous fungus Fusarium.</title>
        <authorList>
            <person name="Kim H.-S."/>
            <person name="Busman M."/>
            <person name="Brown D.W."/>
            <person name="Divon H."/>
            <person name="Uhlig S."/>
            <person name="Proctor R.H."/>
        </authorList>
    </citation>
    <scope>NUCLEOTIDE SEQUENCE</scope>
    <source>
        <strain evidence="2">NRRL 25174</strain>
    </source>
</reference>
<dbReference type="OrthoDB" id="2788868at2759"/>
<feature type="domain" description="Knr4/Smi1-like" evidence="1">
    <location>
        <begin position="350"/>
        <end position="525"/>
    </location>
</feature>
<organism evidence="2 3">
    <name type="scientific">Fusarium beomiforme</name>
    <dbReference type="NCBI Taxonomy" id="44412"/>
    <lineage>
        <taxon>Eukaryota</taxon>
        <taxon>Fungi</taxon>
        <taxon>Dikarya</taxon>
        <taxon>Ascomycota</taxon>
        <taxon>Pezizomycotina</taxon>
        <taxon>Sordariomycetes</taxon>
        <taxon>Hypocreomycetidae</taxon>
        <taxon>Hypocreales</taxon>
        <taxon>Nectriaceae</taxon>
        <taxon>Fusarium</taxon>
        <taxon>Fusarium burgessii species complex</taxon>
    </lineage>
</organism>
<dbReference type="Proteomes" id="UP000730481">
    <property type="component" value="Unassembled WGS sequence"/>
</dbReference>
<comment type="caution">
    <text evidence="2">The sequence shown here is derived from an EMBL/GenBank/DDBJ whole genome shotgun (WGS) entry which is preliminary data.</text>
</comment>
<evidence type="ECO:0000259" key="1">
    <source>
        <dbReference type="SMART" id="SM00860"/>
    </source>
</evidence>
<evidence type="ECO:0000313" key="3">
    <source>
        <dbReference type="Proteomes" id="UP000730481"/>
    </source>
</evidence>
<gene>
    <name evidence="2" type="ORF">FBEOM_5957</name>
</gene>
<dbReference type="AlphaFoldDB" id="A0A9P5AJX8"/>
<reference evidence="2" key="1">
    <citation type="journal article" date="2017" name="Mycologia">
        <title>Fusarium algeriense, sp. nov., a novel toxigenic crown rot pathogen of durum wheat from Algeria is nested in the Fusarium burgessii species complex.</title>
        <authorList>
            <person name="Laraba I."/>
            <person name="Keddad A."/>
            <person name="Boureghda H."/>
            <person name="Abdallah N."/>
            <person name="Vaughan M.M."/>
            <person name="Proctor R.H."/>
            <person name="Busman M."/>
            <person name="O'Donnell K."/>
        </authorList>
    </citation>
    <scope>NUCLEOTIDE SEQUENCE</scope>
    <source>
        <strain evidence="2">NRRL 25174</strain>
    </source>
</reference>
<dbReference type="SMART" id="SM00860">
    <property type="entry name" value="SMI1_KNR4"/>
    <property type="match status" value="1"/>
</dbReference>
<dbReference type="Gene3D" id="3.40.1580.10">
    <property type="entry name" value="SMI1/KNR4-like"/>
    <property type="match status" value="1"/>
</dbReference>
<keyword evidence="3" id="KW-1185">Reference proteome</keyword>
<dbReference type="InterPro" id="IPR018958">
    <property type="entry name" value="Knr4/Smi1-like_dom"/>
</dbReference>
<protein>
    <recommendedName>
        <fullName evidence="1">Knr4/Smi1-like domain-containing protein</fullName>
    </recommendedName>
</protein>